<evidence type="ECO:0000256" key="5">
    <source>
        <dbReference type="ARBA" id="ARBA00023136"/>
    </source>
</evidence>
<feature type="transmembrane region" description="Helical" evidence="6">
    <location>
        <begin position="495"/>
        <end position="519"/>
    </location>
</feature>
<dbReference type="Proteomes" id="UP000541810">
    <property type="component" value="Unassembled WGS sequence"/>
</dbReference>
<dbReference type="Pfam" id="PF03739">
    <property type="entry name" value="LptF_LptG"/>
    <property type="match status" value="1"/>
</dbReference>
<gene>
    <name evidence="7" type="ORF">HNQ40_002876</name>
</gene>
<evidence type="ECO:0000256" key="1">
    <source>
        <dbReference type="ARBA" id="ARBA00004651"/>
    </source>
</evidence>
<dbReference type="RefSeq" id="WP_184678566.1">
    <property type="nucleotide sequence ID" value="NZ_JACHGY010000001.1"/>
</dbReference>
<protein>
    <submittedName>
        <fullName evidence="7">Lipopolysaccharide export LptBFGC system permease protein LptF</fullName>
    </submittedName>
</protein>
<dbReference type="GO" id="GO:0015920">
    <property type="term" value="P:lipopolysaccharide transport"/>
    <property type="evidence" value="ECO:0007669"/>
    <property type="project" value="TreeGrafter"/>
</dbReference>
<reference evidence="7 8" key="1">
    <citation type="submission" date="2020-08" db="EMBL/GenBank/DDBJ databases">
        <title>Genomic Encyclopedia of Type Strains, Phase IV (KMG-IV): sequencing the most valuable type-strain genomes for metagenomic binning, comparative biology and taxonomic classification.</title>
        <authorList>
            <person name="Goeker M."/>
        </authorList>
    </citation>
    <scope>NUCLEOTIDE SEQUENCE [LARGE SCALE GENOMIC DNA]</scope>
    <source>
        <strain evidence="7 8">DSM 103725</strain>
    </source>
</reference>
<evidence type="ECO:0000313" key="7">
    <source>
        <dbReference type="EMBL" id="MBB6431070.1"/>
    </source>
</evidence>
<organism evidence="7 8">
    <name type="scientific">Algisphaera agarilytica</name>
    <dbReference type="NCBI Taxonomy" id="1385975"/>
    <lineage>
        <taxon>Bacteria</taxon>
        <taxon>Pseudomonadati</taxon>
        <taxon>Planctomycetota</taxon>
        <taxon>Phycisphaerae</taxon>
        <taxon>Phycisphaerales</taxon>
        <taxon>Phycisphaeraceae</taxon>
        <taxon>Algisphaera</taxon>
    </lineage>
</organism>
<dbReference type="EMBL" id="JACHGY010000001">
    <property type="protein sequence ID" value="MBB6431070.1"/>
    <property type="molecule type" value="Genomic_DNA"/>
</dbReference>
<accession>A0A7X0LL28</accession>
<keyword evidence="8" id="KW-1185">Reference proteome</keyword>
<dbReference type="InterPro" id="IPR005495">
    <property type="entry name" value="LptG/LptF_permease"/>
</dbReference>
<sequence>MPWTLYKYILRELIKLLALTTVVLVIVMSFAAAVQPMSDGKLSASLLVKFVMFIAPTVLGFALPFAGAFATTLVFIRMASDNEILACSASGISYMRVLAPVVALGLVLTGGMMYLSNYVVPSFHRMAERTLQSNVISALVTQLNQQQAFQFPGEDIVVYADSAVEFAPLPTPDSVLPMTQLVQLKGIVVGETDGDGRILQDTTASNAVLHIYGSSETEDSWGVFELEDAVRNSPATGVMMSSGFFKIGPVKLESPFGDDPAFLSAKDLRKYEREPERSSQIRTRIQGLASAMATESLRKAFVVVKDRAVLHGALDGDRYVLSVPSVEEDGEMLRLSSQIDRPIRVEYFSNGLIEGTPSRSYEADSALVRVRTNALTLEPSIDIVLNDVQVSAVGGGPAIGNPTVRFRQLTWPEFLPADLKERRAAELLAEAGGEEYGASKSVGYAVNLLEKSLIILRRNIVGQRHERAASAVSCSLLLLLGSVLSIRLNGQSPLVVYFWSFLLAIVTLIIINSGLNLAAGSKGSLVVGMSVVWSGNALLLVVLVLSYLKMSRN</sequence>
<proteinExistence type="predicted"/>
<evidence type="ECO:0000256" key="2">
    <source>
        <dbReference type="ARBA" id="ARBA00022475"/>
    </source>
</evidence>
<keyword evidence="5 6" id="KW-0472">Membrane</keyword>
<feature type="transmembrane region" description="Helical" evidence="6">
    <location>
        <begin position="97"/>
        <end position="115"/>
    </location>
</feature>
<evidence type="ECO:0000256" key="4">
    <source>
        <dbReference type="ARBA" id="ARBA00022989"/>
    </source>
</evidence>
<feature type="transmembrane region" description="Helical" evidence="6">
    <location>
        <begin position="12"/>
        <end position="33"/>
    </location>
</feature>
<dbReference type="GO" id="GO:0043190">
    <property type="term" value="C:ATP-binding cassette (ABC) transporter complex"/>
    <property type="evidence" value="ECO:0007669"/>
    <property type="project" value="TreeGrafter"/>
</dbReference>
<evidence type="ECO:0000256" key="3">
    <source>
        <dbReference type="ARBA" id="ARBA00022692"/>
    </source>
</evidence>
<keyword evidence="4 6" id="KW-1133">Transmembrane helix</keyword>
<evidence type="ECO:0000256" key="6">
    <source>
        <dbReference type="SAM" id="Phobius"/>
    </source>
</evidence>
<feature type="transmembrane region" description="Helical" evidence="6">
    <location>
        <begin position="53"/>
        <end position="76"/>
    </location>
</feature>
<comment type="subcellular location">
    <subcellularLocation>
        <location evidence="1">Cell membrane</location>
        <topology evidence="1">Multi-pass membrane protein</topology>
    </subcellularLocation>
</comment>
<feature type="transmembrane region" description="Helical" evidence="6">
    <location>
        <begin position="525"/>
        <end position="548"/>
    </location>
</feature>
<dbReference type="PANTHER" id="PTHR33529">
    <property type="entry name" value="SLR0882 PROTEIN-RELATED"/>
    <property type="match status" value="1"/>
</dbReference>
<evidence type="ECO:0000313" key="8">
    <source>
        <dbReference type="Proteomes" id="UP000541810"/>
    </source>
</evidence>
<keyword evidence="2" id="KW-1003">Cell membrane</keyword>
<name>A0A7X0LL28_9BACT</name>
<dbReference type="AlphaFoldDB" id="A0A7X0LL28"/>
<dbReference type="PANTHER" id="PTHR33529:SF6">
    <property type="entry name" value="YJGP_YJGQ FAMILY PERMEASE"/>
    <property type="match status" value="1"/>
</dbReference>
<feature type="transmembrane region" description="Helical" evidence="6">
    <location>
        <begin position="468"/>
        <end position="488"/>
    </location>
</feature>
<keyword evidence="3 6" id="KW-0812">Transmembrane</keyword>
<comment type="caution">
    <text evidence="7">The sequence shown here is derived from an EMBL/GenBank/DDBJ whole genome shotgun (WGS) entry which is preliminary data.</text>
</comment>